<dbReference type="EMBL" id="BRXS01000003">
    <property type="protein sequence ID" value="GLC25411.1"/>
    <property type="molecule type" value="Genomic_DNA"/>
</dbReference>
<dbReference type="Pfam" id="PF11236">
    <property type="entry name" value="DUF3037"/>
    <property type="match status" value="1"/>
</dbReference>
<gene>
    <name evidence="1" type="ORF">rosag_19240</name>
</gene>
<accession>A0AA37Q981</accession>
<dbReference type="Proteomes" id="UP001161325">
    <property type="component" value="Unassembled WGS sequence"/>
</dbReference>
<protein>
    <recommendedName>
        <fullName evidence="3">DUF3037 domain-containing protein</fullName>
    </recommendedName>
</protein>
<sequence length="137" mass="14689">MSPVSHHASPPATWVAYDFAVLRAVAHPHLGTFVPVGVVVHARTAEYLALRTLRDAAALRARVPDVDSELLARYLDACEAVCRGDAAAGPVALAPPSERFHWITAPRSDVIQSSPVHGGLCDDPARALERLYAEYVG</sequence>
<dbReference type="AlphaFoldDB" id="A0AA37Q981"/>
<proteinExistence type="predicted"/>
<evidence type="ECO:0008006" key="3">
    <source>
        <dbReference type="Google" id="ProtNLM"/>
    </source>
</evidence>
<reference evidence="1" key="1">
    <citation type="submission" date="2022-08" db="EMBL/GenBank/DDBJ databases">
        <title>Draft genome sequencing of Roseisolibacter agri AW1220.</title>
        <authorList>
            <person name="Tobiishi Y."/>
            <person name="Tonouchi A."/>
        </authorList>
    </citation>
    <scope>NUCLEOTIDE SEQUENCE</scope>
    <source>
        <strain evidence="1">AW1220</strain>
    </source>
</reference>
<evidence type="ECO:0000313" key="1">
    <source>
        <dbReference type="EMBL" id="GLC25411.1"/>
    </source>
</evidence>
<name>A0AA37Q981_9BACT</name>
<comment type="caution">
    <text evidence="1">The sequence shown here is derived from an EMBL/GenBank/DDBJ whole genome shotgun (WGS) entry which is preliminary data.</text>
</comment>
<keyword evidence="2" id="KW-1185">Reference proteome</keyword>
<organism evidence="1 2">
    <name type="scientific">Roseisolibacter agri</name>
    <dbReference type="NCBI Taxonomy" id="2014610"/>
    <lineage>
        <taxon>Bacteria</taxon>
        <taxon>Pseudomonadati</taxon>
        <taxon>Gemmatimonadota</taxon>
        <taxon>Gemmatimonadia</taxon>
        <taxon>Gemmatimonadales</taxon>
        <taxon>Gemmatimonadaceae</taxon>
        <taxon>Roseisolibacter</taxon>
    </lineage>
</organism>
<dbReference type="InterPro" id="IPR021398">
    <property type="entry name" value="DUF3037"/>
</dbReference>
<evidence type="ECO:0000313" key="2">
    <source>
        <dbReference type="Proteomes" id="UP001161325"/>
    </source>
</evidence>